<reference evidence="4 5" key="1">
    <citation type="journal article" date="2022" name="Allergy">
        <title>Genome assembly and annotation of Periplaneta americana reveal a comprehensive cockroach allergen profile.</title>
        <authorList>
            <person name="Wang L."/>
            <person name="Xiong Q."/>
            <person name="Saelim N."/>
            <person name="Wang L."/>
            <person name="Nong W."/>
            <person name="Wan A.T."/>
            <person name="Shi M."/>
            <person name="Liu X."/>
            <person name="Cao Q."/>
            <person name="Hui J.H.L."/>
            <person name="Sookrung N."/>
            <person name="Leung T.F."/>
            <person name="Tungtrongchitr A."/>
            <person name="Tsui S.K.W."/>
        </authorList>
    </citation>
    <scope>NUCLEOTIDE SEQUENCE [LARGE SCALE GENOMIC DNA]</scope>
    <source>
        <strain evidence="4">PWHHKU_190912</strain>
    </source>
</reference>
<keyword evidence="1" id="KW-1015">Disulfide bond</keyword>
<feature type="domain" description="Peptidase S1" evidence="3">
    <location>
        <begin position="156"/>
        <end position="237"/>
    </location>
</feature>
<gene>
    <name evidence="4" type="ORF">ANN_03189</name>
</gene>
<dbReference type="InterPro" id="IPR018114">
    <property type="entry name" value="TRYPSIN_HIS"/>
</dbReference>
<feature type="compositionally biased region" description="Basic and acidic residues" evidence="2">
    <location>
        <begin position="13"/>
        <end position="29"/>
    </location>
</feature>
<dbReference type="PROSITE" id="PS00134">
    <property type="entry name" value="TRYPSIN_HIS"/>
    <property type="match status" value="1"/>
</dbReference>
<dbReference type="EMBL" id="JAJSOF020000001">
    <property type="protein sequence ID" value="KAJ4451719.1"/>
    <property type="molecule type" value="Genomic_DNA"/>
</dbReference>
<evidence type="ECO:0000256" key="1">
    <source>
        <dbReference type="ARBA" id="ARBA00023157"/>
    </source>
</evidence>
<comment type="caution">
    <text evidence="4">The sequence shown here is derived from an EMBL/GenBank/DDBJ whole genome shotgun (WGS) entry which is preliminary data.</text>
</comment>
<dbReference type="InterPro" id="IPR009003">
    <property type="entry name" value="Peptidase_S1_PA"/>
</dbReference>
<dbReference type="Proteomes" id="UP001148838">
    <property type="component" value="Unassembled WGS sequence"/>
</dbReference>
<evidence type="ECO:0000259" key="3">
    <source>
        <dbReference type="Pfam" id="PF00089"/>
    </source>
</evidence>
<dbReference type="Pfam" id="PF00089">
    <property type="entry name" value="Trypsin"/>
    <property type="match status" value="1"/>
</dbReference>
<dbReference type="InterPro" id="IPR043504">
    <property type="entry name" value="Peptidase_S1_PA_chymotrypsin"/>
</dbReference>
<organism evidence="4 5">
    <name type="scientific">Periplaneta americana</name>
    <name type="common">American cockroach</name>
    <name type="synonym">Blatta americana</name>
    <dbReference type="NCBI Taxonomy" id="6978"/>
    <lineage>
        <taxon>Eukaryota</taxon>
        <taxon>Metazoa</taxon>
        <taxon>Ecdysozoa</taxon>
        <taxon>Arthropoda</taxon>
        <taxon>Hexapoda</taxon>
        <taxon>Insecta</taxon>
        <taxon>Pterygota</taxon>
        <taxon>Neoptera</taxon>
        <taxon>Polyneoptera</taxon>
        <taxon>Dictyoptera</taxon>
        <taxon>Blattodea</taxon>
        <taxon>Blattoidea</taxon>
        <taxon>Blattidae</taxon>
        <taxon>Blattinae</taxon>
        <taxon>Periplaneta</taxon>
    </lineage>
</organism>
<feature type="compositionally biased region" description="Acidic residues" evidence="2">
    <location>
        <begin position="33"/>
        <end position="45"/>
    </location>
</feature>
<dbReference type="InterPro" id="IPR001254">
    <property type="entry name" value="Trypsin_dom"/>
</dbReference>
<dbReference type="Gene3D" id="2.40.10.10">
    <property type="entry name" value="Trypsin-like serine proteases"/>
    <property type="match status" value="1"/>
</dbReference>
<feature type="region of interest" description="Disordered" evidence="2">
    <location>
        <begin position="1"/>
        <end position="45"/>
    </location>
</feature>
<dbReference type="InterPro" id="IPR036397">
    <property type="entry name" value="RNaseH_sf"/>
</dbReference>
<evidence type="ECO:0000256" key="2">
    <source>
        <dbReference type="SAM" id="MobiDB-lite"/>
    </source>
</evidence>
<dbReference type="PANTHER" id="PTHR24252:SF7">
    <property type="entry name" value="HYALIN"/>
    <property type="match status" value="1"/>
</dbReference>
<dbReference type="SUPFAM" id="SSF50494">
    <property type="entry name" value="Trypsin-like serine proteases"/>
    <property type="match status" value="1"/>
</dbReference>
<proteinExistence type="predicted"/>
<name>A0ABQ8TYB3_PERAM</name>
<protein>
    <recommendedName>
        <fullName evidence="3">Peptidase S1 domain-containing protein</fullName>
    </recommendedName>
</protein>
<evidence type="ECO:0000313" key="4">
    <source>
        <dbReference type="EMBL" id="KAJ4451719.1"/>
    </source>
</evidence>
<keyword evidence="5" id="KW-1185">Reference proteome</keyword>
<dbReference type="Gene3D" id="3.30.420.10">
    <property type="entry name" value="Ribonuclease H-like superfamily/Ribonuclease H"/>
    <property type="match status" value="1"/>
</dbReference>
<sequence>MRYVSIQDDNDDNDHGENDGEIHDNKDYYEINGNDDDHEDGCDDNNDNEISDLSIPYFFLWDYLKEKVYFTRKETIAELQVSIYDEISVISRDMLARVMDSFLSRLHINCELNEGCNCTCNNSRPEIDLESLLLIRHEYGASIIPRRQWMRNDGRIVGGEPADITNFPYQVSFEFFGSHHCGAAIISELWVVTAGHCVDGISSRGQPISGGPPAWGLGEGVTNHHCKKQLVMKPYNKPRNGTGSLPRPQQNNKIMSFGTWNVQYLVFMEQER</sequence>
<evidence type="ECO:0000313" key="5">
    <source>
        <dbReference type="Proteomes" id="UP001148838"/>
    </source>
</evidence>
<dbReference type="PANTHER" id="PTHR24252">
    <property type="entry name" value="ACROSIN-RELATED"/>
    <property type="match status" value="1"/>
</dbReference>
<accession>A0ABQ8TYB3</accession>